<name>A0A1G7T3N8_9PROT</name>
<protein>
    <submittedName>
        <fullName evidence="1">Asparaginase</fullName>
    </submittedName>
</protein>
<dbReference type="EMBL" id="FNCE01000008">
    <property type="protein sequence ID" value="SDG29712.1"/>
    <property type="molecule type" value="Genomic_DNA"/>
</dbReference>
<reference evidence="1 2" key="1">
    <citation type="submission" date="2016-10" db="EMBL/GenBank/DDBJ databases">
        <authorList>
            <person name="de Groot N.N."/>
        </authorList>
    </citation>
    <scope>NUCLEOTIDE SEQUENCE [LARGE SCALE GENOMIC DNA]</scope>
    <source>
        <strain evidence="1 2">DSM 25584</strain>
    </source>
</reference>
<dbReference type="PANTHER" id="PTHR42110">
    <property type="entry name" value="L-ASPARAGINASE, PUTATIVE (AFU_ORTHOLOGUE AFUA_3G11890)-RELATED"/>
    <property type="match status" value="1"/>
</dbReference>
<sequence length="361" mass="37444">MHAAPGAGKVFSLPQPFLDARSCRFRMVAMPAPERDSASAPNPVCVEVTRGARVESRHRAAVAVVDTDGRVVLRAGAVEAPVYPRSAIKPLQALPLVESGAAEALDVGDAELAVACGSHAGAREHVETVEGWLHRLGLGGGDLVCNAAAPPLERLRDNCSGKHAGFLALARHLGAPTAGYAAFEHPVQQRVLGVLEQMTGLGDLTAHARATDGCGVPTIAFPLGNLALAMARLGDPDDQPDRRIAACARIRRAMAAHPAMVAGRGRAVTRVLDRLGEGAIVKGGAEGVMAGCCPDLGLGFAVKVDDGAARAANAIALALLDRLQRLTDADREALTDLLEPPVTTRAGERVGTIRCTAPWDG</sequence>
<dbReference type="Proteomes" id="UP000199415">
    <property type="component" value="Unassembled WGS sequence"/>
</dbReference>
<dbReference type="InterPro" id="IPR010349">
    <property type="entry name" value="Asparaginase_II"/>
</dbReference>
<dbReference type="Pfam" id="PF06089">
    <property type="entry name" value="Asparaginase_II"/>
    <property type="match status" value="1"/>
</dbReference>
<keyword evidence="2" id="KW-1185">Reference proteome</keyword>
<dbReference type="STRING" id="1082479.SAMN05216241_10867"/>
<proteinExistence type="predicted"/>
<gene>
    <name evidence="1" type="ORF">SAMN05216241_10867</name>
</gene>
<organism evidence="1 2">
    <name type="scientific">Limimonas halophila</name>
    <dbReference type="NCBI Taxonomy" id="1082479"/>
    <lineage>
        <taxon>Bacteria</taxon>
        <taxon>Pseudomonadati</taxon>
        <taxon>Pseudomonadota</taxon>
        <taxon>Alphaproteobacteria</taxon>
        <taxon>Rhodospirillales</taxon>
        <taxon>Rhodovibrionaceae</taxon>
        <taxon>Limimonas</taxon>
    </lineage>
</organism>
<evidence type="ECO:0000313" key="2">
    <source>
        <dbReference type="Proteomes" id="UP000199415"/>
    </source>
</evidence>
<dbReference type="AlphaFoldDB" id="A0A1G7T3N8"/>
<accession>A0A1G7T3N8</accession>
<evidence type="ECO:0000313" key="1">
    <source>
        <dbReference type="EMBL" id="SDG29712.1"/>
    </source>
</evidence>
<dbReference type="PANTHER" id="PTHR42110:SF1">
    <property type="entry name" value="L-ASPARAGINASE, PUTATIVE (AFU_ORTHOLOGUE AFUA_3G11890)-RELATED"/>
    <property type="match status" value="1"/>
</dbReference>